<proteinExistence type="predicted"/>
<feature type="domain" description="DUF4394" evidence="2">
    <location>
        <begin position="52"/>
        <end position="261"/>
    </location>
</feature>
<feature type="chain" id="PRO_5047461105" evidence="1">
    <location>
        <begin position="24"/>
        <end position="273"/>
    </location>
</feature>
<name>A0ABW0EY70_9PSEU</name>
<evidence type="ECO:0000256" key="1">
    <source>
        <dbReference type="SAM" id="SignalP"/>
    </source>
</evidence>
<protein>
    <submittedName>
        <fullName evidence="3">DUF4394 domain-containing protein</fullName>
    </submittedName>
</protein>
<gene>
    <name evidence="3" type="ORF">ACFPM7_28760</name>
</gene>
<organism evidence="3 4">
    <name type="scientific">Actinokineospora guangxiensis</name>
    <dbReference type="NCBI Taxonomy" id="1490288"/>
    <lineage>
        <taxon>Bacteria</taxon>
        <taxon>Bacillati</taxon>
        <taxon>Actinomycetota</taxon>
        <taxon>Actinomycetes</taxon>
        <taxon>Pseudonocardiales</taxon>
        <taxon>Pseudonocardiaceae</taxon>
        <taxon>Actinokineospora</taxon>
    </lineage>
</organism>
<sequence length="273" mass="27907">MRRTIVPALLAAALAAAVLPGTAAATGQRSDSRLLVLDSNNTLVEGYSLLPRRTAVKGLAKGEDLIGIDVRPATGALYAMSDRGQLYTVDTRSGKATAIGAKIALDGRAIGFDFNPTVDRIRLVTERGQNLRLHPDTGAVAGTDGVLAYAAGDPAAGKTPKVGGSGYTNSVAGATSTVLYNIDSDRDTLVTQGRAPDVSPNSGQLFTVGRLGIDVTAVHGFDIHPDGTAIAAVSTRVLGLPVGKLVRVDLSTGRARVVAPLLLTSPVGAAFTG</sequence>
<comment type="caution">
    <text evidence="3">The sequence shown here is derived from an EMBL/GenBank/DDBJ whole genome shotgun (WGS) entry which is preliminary data.</text>
</comment>
<evidence type="ECO:0000313" key="3">
    <source>
        <dbReference type="EMBL" id="MFC5291060.1"/>
    </source>
</evidence>
<dbReference type="Pfam" id="PF14339">
    <property type="entry name" value="DUF4394"/>
    <property type="match status" value="1"/>
</dbReference>
<dbReference type="RefSeq" id="WP_378250974.1">
    <property type="nucleotide sequence ID" value="NZ_JBHSKF010000021.1"/>
</dbReference>
<evidence type="ECO:0000259" key="2">
    <source>
        <dbReference type="Pfam" id="PF14339"/>
    </source>
</evidence>
<accession>A0ABW0EY70</accession>
<dbReference type="Proteomes" id="UP001596157">
    <property type="component" value="Unassembled WGS sequence"/>
</dbReference>
<dbReference type="InterPro" id="IPR025507">
    <property type="entry name" value="DUF4394"/>
</dbReference>
<reference evidence="4" key="1">
    <citation type="journal article" date="2019" name="Int. J. Syst. Evol. Microbiol.">
        <title>The Global Catalogue of Microorganisms (GCM) 10K type strain sequencing project: providing services to taxonomists for standard genome sequencing and annotation.</title>
        <authorList>
            <consortium name="The Broad Institute Genomics Platform"/>
            <consortium name="The Broad Institute Genome Sequencing Center for Infectious Disease"/>
            <person name="Wu L."/>
            <person name="Ma J."/>
        </authorList>
    </citation>
    <scope>NUCLEOTIDE SEQUENCE [LARGE SCALE GENOMIC DNA]</scope>
    <source>
        <strain evidence="4">CCUG 59778</strain>
    </source>
</reference>
<dbReference type="SUPFAM" id="SSF63829">
    <property type="entry name" value="Calcium-dependent phosphotriesterase"/>
    <property type="match status" value="1"/>
</dbReference>
<evidence type="ECO:0000313" key="4">
    <source>
        <dbReference type="Proteomes" id="UP001596157"/>
    </source>
</evidence>
<dbReference type="EMBL" id="JBHSKF010000021">
    <property type="protein sequence ID" value="MFC5291060.1"/>
    <property type="molecule type" value="Genomic_DNA"/>
</dbReference>
<keyword evidence="4" id="KW-1185">Reference proteome</keyword>
<feature type="signal peptide" evidence="1">
    <location>
        <begin position="1"/>
        <end position="23"/>
    </location>
</feature>
<keyword evidence="1" id="KW-0732">Signal</keyword>